<evidence type="ECO:0000259" key="1">
    <source>
        <dbReference type="Pfam" id="PF05050"/>
    </source>
</evidence>
<gene>
    <name evidence="2" type="ORF">ACFPFW_04350</name>
</gene>
<dbReference type="PANTHER" id="PTHR34203:SF15">
    <property type="entry name" value="SLL1173 PROTEIN"/>
    <property type="match status" value="1"/>
</dbReference>
<dbReference type="GO" id="GO:0032259">
    <property type="term" value="P:methylation"/>
    <property type="evidence" value="ECO:0007669"/>
    <property type="project" value="UniProtKB-KW"/>
</dbReference>
<evidence type="ECO:0000313" key="2">
    <source>
        <dbReference type="EMBL" id="MFC5067244.1"/>
    </source>
</evidence>
<proteinExistence type="predicted"/>
<sequence length="246" mass="27262">MASLNETLGLARSIAIYYGRPWKTRAARRFYSAMIRPGDLVFDIGAHVGSRSRVFSKLGAHVVAVEPQPLFFRFLTKTQPANVILRDYAVGAQAGEANLHISSRHPTVSTLSADWIDGVRTDPGFGAVNWDGTHRVKVTTLDAMIAEHGLPRFCKIDVEGFEADVLRGLSRPIPCIAFEYLPAVLDRAETCVNLIAQLGDYRFNRVRGESFTFASRNWVPAATMIEHLKLLRSSRSSGDIYARLVA</sequence>
<dbReference type="EMBL" id="JBHSJF010000004">
    <property type="protein sequence ID" value="MFC5067244.1"/>
    <property type="molecule type" value="Genomic_DNA"/>
</dbReference>
<keyword evidence="2" id="KW-0808">Transferase</keyword>
<reference evidence="3" key="1">
    <citation type="journal article" date="2019" name="Int. J. Syst. Evol. Microbiol.">
        <title>The Global Catalogue of Microorganisms (GCM) 10K type strain sequencing project: providing services to taxonomists for standard genome sequencing and annotation.</title>
        <authorList>
            <consortium name="The Broad Institute Genomics Platform"/>
            <consortium name="The Broad Institute Genome Sequencing Center for Infectious Disease"/>
            <person name="Wu L."/>
            <person name="Ma J."/>
        </authorList>
    </citation>
    <scope>NUCLEOTIDE SEQUENCE [LARGE SCALE GENOMIC DNA]</scope>
    <source>
        <strain evidence="3">CGMCC 1.16444</strain>
    </source>
</reference>
<feature type="domain" description="Methyltransferase FkbM" evidence="1">
    <location>
        <begin position="43"/>
        <end position="173"/>
    </location>
</feature>
<dbReference type="Proteomes" id="UP001595796">
    <property type="component" value="Unassembled WGS sequence"/>
</dbReference>
<evidence type="ECO:0000313" key="3">
    <source>
        <dbReference type="Proteomes" id="UP001595796"/>
    </source>
</evidence>
<dbReference type="GO" id="GO:0008168">
    <property type="term" value="F:methyltransferase activity"/>
    <property type="evidence" value="ECO:0007669"/>
    <property type="project" value="UniProtKB-KW"/>
</dbReference>
<dbReference type="PANTHER" id="PTHR34203">
    <property type="entry name" value="METHYLTRANSFERASE, FKBM FAMILY PROTEIN"/>
    <property type="match status" value="1"/>
</dbReference>
<keyword evidence="2" id="KW-0489">Methyltransferase</keyword>
<dbReference type="RefSeq" id="WP_114957143.1">
    <property type="nucleotide sequence ID" value="NZ_JBHSJF010000004.1"/>
</dbReference>
<name>A0ABV9Z111_9HYPH</name>
<comment type="caution">
    <text evidence="2">The sequence shown here is derived from an EMBL/GenBank/DDBJ whole genome shotgun (WGS) entry which is preliminary data.</text>
</comment>
<dbReference type="Pfam" id="PF05050">
    <property type="entry name" value="Methyltransf_21"/>
    <property type="match status" value="1"/>
</dbReference>
<dbReference type="InterPro" id="IPR052514">
    <property type="entry name" value="SAM-dependent_MTase"/>
</dbReference>
<dbReference type="InterPro" id="IPR029063">
    <property type="entry name" value="SAM-dependent_MTases_sf"/>
</dbReference>
<protein>
    <submittedName>
        <fullName evidence="2">FkbM family methyltransferase</fullName>
    </submittedName>
</protein>
<dbReference type="InterPro" id="IPR006342">
    <property type="entry name" value="FkbM_mtfrase"/>
</dbReference>
<dbReference type="NCBIfam" id="TIGR01444">
    <property type="entry name" value="fkbM_fam"/>
    <property type="match status" value="1"/>
</dbReference>
<dbReference type="Gene3D" id="3.40.50.150">
    <property type="entry name" value="Vaccinia Virus protein VP39"/>
    <property type="match status" value="1"/>
</dbReference>
<keyword evidence="3" id="KW-1185">Reference proteome</keyword>
<accession>A0ABV9Z111</accession>
<dbReference type="SUPFAM" id="SSF53335">
    <property type="entry name" value="S-adenosyl-L-methionine-dependent methyltransferases"/>
    <property type="match status" value="1"/>
</dbReference>
<organism evidence="2 3">
    <name type="scientific">Flaviflagellibacter deserti</name>
    <dbReference type="NCBI Taxonomy" id="2267266"/>
    <lineage>
        <taxon>Bacteria</taxon>
        <taxon>Pseudomonadati</taxon>
        <taxon>Pseudomonadota</taxon>
        <taxon>Alphaproteobacteria</taxon>
        <taxon>Hyphomicrobiales</taxon>
        <taxon>Flaviflagellibacter</taxon>
    </lineage>
</organism>